<reference evidence="1" key="1">
    <citation type="journal article" date="2014" name="Int. J. Syst. Evol. Microbiol.">
        <title>Complete genome sequence of Corynebacterium casei LMG S-19264T (=DSM 44701T), isolated from a smear-ripened cheese.</title>
        <authorList>
            <consortium name="US DOE Joint Genome Institute (JGI-PGF)"/>
            <person name="Walter F."/>
            <person name="Albersmeier A."/>
            <person name="Kalinowski J."/>
            <person name="Ruckert C."/>
        </authorList>
    </citation>
    <scope>NUCLEOTIDE SEQUENCE</scope>
    <source>
        <strain evidence="1">CGMCC 1.15178</strain>
    </source>
</reference>
<accession>A0A916Z4C3</accession>
<keyword evidence="2" id="KW-1185">Reference proteome</keyword>
<protein>
    <recommendedName>
        <fullName evidence="3">Spore protease YyaC</fullName>
    </recommendedName>
</protein>
<organism evidence="1 2">
    <name type="scientific">Paenibacillus nasutitermitis</name>
    <dbReference type="NCBI Taxonomy" id="1652958"/>
    <lineage>
        <taxon>Bacteria</taxon>
        <taxon>Bacillati</taxon>
        <taxon>Bacillota</taxon>
        <taxon>Bacilli</taxon>
        <taxon>Bacillales</taxon>
        <taxon>Paenibacillaceae</taxon>
        <taxon>Paenibacillus</taxon>
    </lineage>
</organism>
<comment type="caution">
    <text evidence="1">The sequence shown here is derived from an EMBL/GenBank/DDBJ whole genome shotgun (WGS) entry which is preliminary data.</text>
</comment>
<proteinExistence type="predicted"/>
<evidence type="ECO:0000313" key="1">
    <source>
        <dbReference type="EMBL" id="GGD75809.1"/>
    </source>
</evidence>
<sequence length="199" mass="21572">MVKRAKLRKTLKEEQPRRDKVDISGAAEFFKGIAMRHPLRSDLVFVCIGTDRSTGDSLGPWVGTLLQEQGWPSVIGTLERPCDANHYEEAVAGIPSGRTVIAIDACLGGVNSPSRYLVAHGPLLPGRAAGLRLTPVGHYSLGCIVGPMSVKPYRSLQQASLFQVMGMAREIAETIREAWNQFPAEVAGQSRFDGKDAIS</sequence>
<dbReference type="InterPro" id="IPR009665">
    <property type="entry name" value="YyaC"/>
</dbReference>
<dbReference type="SUPFAM" id="SSF53163">
    <property type="entry name" value="HybD-like"/>
    <property type="match status" value="1"/>
</dbReference>
<dbReference type="Proteomes" id="UP000612456">
    <property type="component" value="Unassembled WGS sequence"/>
</dbReference>
<dbReference type="InterPro" id="IPR023430">
    <property type="entry name" value="Pept_HybD-like_dom_sf"/>
</dbReference>
<dbReference type="AlphaFoldDB" id="A0A916Z4C3"/>
<dbReference type="Pfam" id="PF06866">
    <property type="entry name" value="DUF1256"/>
    <property type="match status" value="1"/>
</dbReference>
<gene>
    <name evidence="1" type="ORF">GCM10010911_37280</name>
</gene>
<evidence type="ECO:0000313" key="2">
    <source>
        <dbReference type="Proteomes" id="UP000612456"/>
    </source>
</evidence>
<name>A0A916Z4C3_9BACL</name>
<evidence type="ECO:0008006" key="3">
    <source>
        <dbReference type="Google" id="ProtNLM"/>
    </source>
</evidence>
<dbReference type="EMBL" id="BMHP01000002">
    <property type="protein sequence ID" value="GGD75809.1"/>
    <property type="molecule type" value="Genomic_DNA"/>
</dbReference>
<dbReference type="RefSeq" id="WP_229750354.1">
    <property type="nucleotide sequence ID" value="NZ_BMHP01000002.1"/>
</dbReference>
<dbReference type="NCBIfam" id="TIGR02841">
    <property type="entry name" value="spore_YyaC"/>
    <property type="match status" value="1"/>
</dbReference>
<reference evidence="1" key="2">
    <citation type="submission" date="2020-09" db="EMBL/GenBank/DDBJ databases">
        <authorList>
            <person name="Sun Q."/>
            <person name="Zhou Y."/>
        </authorList>
    </citation>
    <scope>NUCLEOTIDE SEQUENCE</scope>
    <source>
        <strain evidence="1">CGMCC 1.15178</strain>
    </source>
</reference>